<keyword evidence="2" id="KW-0378">Hydrolase</keyword>
<keyword evidence="1" id="KW-0732">Signal</keyword>
<dbReference type="SUPFAM" id="SSF53474">
    <property type="entry name" value="alpha/beta-Hydrolases"/>
    <property type="match status" value="1"/>
</dbReference>
<dbReference type="EMBL" id="LIBJ01000046">
    <property type="protein sequence ID" value="KRO49059.1"/>
    <property type="molecule type" value="Genomic_DNA"/>
</dbReference>
<organism evidence="4 5">
    <name type="scientific">Acidimicrobiia bacterium BACL6 MAG-120924-bin43</name>
    <dbReference type="NCBI Taxonomy" id="1655583"/>
    <lineage>
        <taxon>Bacteria</taxon>
        <taxon>Bacillati</taxon>
        <taxon>Actinomycetota</taxon>
        <taxon>Acidimicrobiia</taxon>
        <taxon>acIV cluster</taxon>
    </lineage>
</organism>
<evidence type="ECO:0000256" key="2">
    <source>
        <dbReference type="ARBA" id="ARBA00022801"/>
    </source>
</evidence>
<dbReference type="AlphaFoldDB" id="A0A0R2QLK4"/>
<evidence type="ECO:0000313" key="5">
    <source>
        <dbReference type="Proteomes" id="UP000051017"/>
    </source>
</evidence>
<evidence type="ECO:0000256" key="1">
    <source>
        <dbReference type="ARBA" id="ARBA00022729"/>
    </source>
</evidence>
<dbReference type="PANTHER" id="PTHR43037">
    <property type="entry name" value="UNNAMED PRODUCT-RELATED"/>
    <property type="match status" value="1"/>
</dbReference>
<accession>A0A0R2QLK4</accession>
<proteinExistence type="predicted"/>
<dbReference type="Proteomes" id="UP000051017">
    <property type="component" value="Unassembled WGS sequence"/>
</dbReference>
<dbReference type="GO" id="GO:0016787">
    <property type="term" value="F:hydrolase activity"/>
    <property type="evidence" value="ECO:0007669"/>
    <property type="project" value="UniProtKB-KW"/>
</dbReference>
<dbReference type="InterPro" id="IPR003140">
    <property type="entry name" value="PLipase/COase/thioEstase"/>
</dbReference>
<dbReference type="InterPro" id="IPR050955">
    <property type="entry name" value="Plant_Biomass_Hydrol_Est"/>
</dbReference>
<evidence type="ECO:0000259" key="3">
    <source>
        <dbReference type="Pfam" id="PF02230"/>
    </source>
</evidence>
<reference evidence="4 5" key="1">
    <citation type="submission" date="2015-10" db="EMBL/GenBank/DDBJ databases">
        <title>Metagenome-Assembled Genomes uncover a global brackish microbiome.</title>
        <authorList>
            <person name="Hugerth L.W."/>
            <person name="Larsson J."/>
            <person name="Alneberg J."/>
            <person name="Lindh M.V."/>
            <person name="Legrand C."/>
            <person name="Pinhassi J."/>
            <person name="Andersson A.F."/>
        </authorList>
    </citation>
    <scope>NUCLEOTIDE SEQUENCE [LARGE SCALE GENOMIC DNA]</scope>
    <source>
        <strain evidence="4">BACL6 MAG-120924-bin43</strain>
    </source>
</reference>
<feature type="domain" description="Phospholipase/carboxylesterase/thioesterase" evidence="3">
    <location>
        <begin position="152"/>
        <end position="306"/>
    </location>
</feature>
<dbReference type="PANTHER" id="PTHR43037:SF5">
    <property type="entry name" value="FERULOYL ESTERASE"/>
    <property type="match status" value="1"/>
</dbReference>
<sequence>MAAVFSVVASVIVGHSYSGAAKILPPTPPQITRIDSIKKSKTKYDLQIYFSVASTGNRTSKASLISTLVSASGKRCSANVGKQSCTIRGVSKNTTVNISAKSKNVGGYGLPSSIVRYQVGSSSWTIASRAPATATKVVLRPYSEFVPSSYSSKSPAPLVIALHGYSSSAKQQESYINFKAVAEQRGFILVSPDGTVDATGNQFWNATEVCCNFFSEVDDDAYLISILDDMESKYSIDRQRIYFVGHSNGGFMSYRMACKHSDRIAAIASLAGATFLNSSDCAAKNPVSVLQIHGTSDATILYNGGAILGKQYPSATASTAQWATFNRCSNNATPRADKLDLVTTIAGSETSITSWNNCRNGTKVELWTLDQAGHVPALSTTFASKVYDFLASHPKS</sequence>
<dbReference type="InterPro" id="IPR029058">
    <property type="entry name" value="AB_hydrolase_fold"/>
</dbReference>
<comment type="caution">
    <text evidence="4">The sequence shown here is derived from an EMBL/GenBank/DDBJ whole genome shotgun (WGS) entry which is preliminary data.</text>
</comment>
<gene>
    <name evidence="4" type="ORF">ABR75_01845</name>
</gene>
<name>A0A0R2QLK4_9ACTN</name>
<dbReference type="Gene3D" id="3.40.50.1820">
    <property type="entry name" value="alpha/beta hydrolase"/>
    <property type="match status" value="1"/>
</dbReference>
<dbReference type="Pfam" id="PF02230">
    <property type="entry name" value="Abhydrolase_2"/>
    <property type="match status" value="1"/>
</dbReference>
<evidence type="ECO:0000313" key="4">
    <source>
        <dbReference type="EMBL" id="KRO49059.1"/>
    </source>
</evidence>
<protein>
    <recommendedName>
        <fullName evidence="3">Phospholipase/carboxylesterase/thioesterase domain-containing protein</fullName>
    </recommendedName>
</protein>